<dbReference type="SMART" id="SM00382">
    <property type="entry name" value="AAA"/>
    <property type="match status" value="1"/>
</dbReference>
<dbReference type="eggNOG" id="COG0714">
    <property type="taxonomic scope" value="Bacteria"/>
</dbReference>
<dbReference type="CDD" id="cd00009">
    <property type="entry name" value="AAA"/>
    <property type="match status" value="1"/>
</dbReference>
<dbReference type="PANTHER" id="PTHR42759:SF5">
    <property type="entry name" value="METHANOL DEHYDROGENASE REGULATOR"/>
    <property type="match status" value="1"/>
</dbReference>
<dbReference type="Pfam" id="PF07726">
    <property type="entry name" value="AAA_3"/>
    <property type="match status" value="1"/>
</dbReference>
<protein>
    <submittedName>
        <fullName evidence="2">Magnesium chelatase</fullName>
    </submittedName>
</protein>
<dbReference type="InterPro" id="IPR041628">
    <property type="entry name" value="ChlI/MoxR_AAA_lid"/>
</dbReference>
<dbReference type="GO" id="GO:0016887">
    <property type="term" value="F:ATP hydrolysis activity"/>
    <property type="evidence" value="ECO:0007669"/>
    <property type="project" value="InterPro"/>
</dbReference>
<reference evidence="2 3" key="1">
    <citation type="submission" date="2016-04" db="EMBL/GenBank/DDBJ databases">
        <title>Complete genome sequence of Bacillus oceanisediminis strain 2691.</title>
        <authorList>
            <person name="Jeong H."/>
            <person name="Kim H.J."/>
            <person name="Lee D.-W."/>
        </authorList>
    </citation>
    <scope>NUCLEOTIDE SEQUENCE [LARGE SCALE GENOMIC DNA]</scope>
    <source>
        <strain evidence="2 3">2691</strain>
    </source>
</reference>
<accession>A0A160M952</accession>
<dbReference type="InterPro" id="IPR050764">
    <property type="entry name" value="CbbQ/NirQ/NorQ/GpvN"/>
</dbReference>
<evidence type="ECO:0000313" key="3">
    <source>
        <dbReference type="Proteomes" id="UP000077856"/>
    </source>
</evidence>
<sequence length="312" mass="34759">MKYMDKLKTEIGKVISGKDLEIELMAISLIFNGHILLESVPGTGKTMLAKAFARTINGDFSRIQFTPDVLPSDVTGIRFFNPKNQEFEFHPGPIISNVVLADEINRAAPRTQSSLLEVMEERQVTIDGHTIRLDPPFMVIATQNPAESQQGTFSLPVAQLDRFFMKLKMDYPSREEEKAMLQMYRSGAAPSEVNAIFILDQIINLKKDAGKIILDEPVEAYLLDIVRKTREHADIELGVSPRGMLALMKASQGKALMEGRNYVIPNDIKEMVPFVLGHRIFLSTEASMTKSPESVLKEVLESVPVPVESGAL</sequence>
<dbReference type="AlphaFoldDB" id="A0A160M952"/>
<dbReference type="KEGG" id="bon:A361_08560"/>
<dbReference type="Proteomes" id="UP000077856">
    <property type="component" value="Chromosome"/>
</dbReference>
<dbReference type="Gene3D" id="3.40.50.300">
    <property type="entry name" value="P-loop containing nucleotide triphosphate hydrolases"/>
    <property type="match status" value="1"/>
</dbReference>
<proteinExistence type="predicted"/>
<dbReference type="GO" id="GO:0005524">
    <property type="term" value="F:ATP binding"/>
    <property type="evidence" value="ECO:0007669"/>
    <property type="project" value="InterPro"/>
</dbReference>
<gene>
    <name evidence="2" type="ORF">A361_08560</name>
</gene>
<evidence type="ECO:0000259" key="1">
    <source>
        <dbReference type="SMART" id="SM00382"/>
    </source>
</evidence>
<organism evidence="2 3">
    <name type="scientific">Cytobacillus oceanisediminis 2691</name>
    <dbReference type="NCBI Taxonomy" id="1196031"/>
    <lineage>
        <taxon>Bacteria</taxon>
        <taxon>Bacillati</taxon>
        <taxon>Bacillota</taxon>
        <taxon>Bacilli</taxon>
        <taxon>Bacillales</taxon>
        <taxon>Bacillaceae</taxon>
        <taxon>Cytobacillus</taxon>
    </lineage>
</organism>
<dbReference type="InterPro" id="IPR011703">
    <property type="entry name" value="ATPase_AAA-3"/>
</dbReference>
<name>A0A160M952_9BACI</name>
<dbReference type="Gene3D" id="1.10.8.80">
    <property type="entry name" value="Magnesium chelatase subunit I, C-Terminal domain"/>
    <property type="match status" value="1"/>
</dbReference>
<dbReference type="SUPFAM" id="SSF52540">
    <property type="entry name" value="P-loop containing nucleoside triphosphate hydrolases"/>
    <property type="match status" value="1"/>
</dbReference>
<dbReference type="InterPro" id="IPR003593">
    <property type="entry name" value="AAA+_ATPase"/>
</dbReference>
<evidence type="ECO:0000313" key="2">
    <source>
        <dbReference type="EMBL" id="AND39167.1"/>
    </source>
</evidence>
<dbReference type="Pfam" id="PF17863">
    <property type="entry name" value="AAA_lid_2"/>
    <property type="match status" value="1"/>
</dbReference>
<feature type="domain" description="AAA+ ATPase" evidence="1">
    <location>
        <begin position="31"/>
        <end position="173"/>
    </location>
</feature>
<dbReference type="STRING" id="1196031.A361_08560"/>
<dbReference type="PANTHER" id="PTHR42759">
    <property type="entry name" value="MOXR FAMILY PROTEIN"/>
    <property type="match status" value="1"/>
</dbReference>
<dbReference type="EMBL" id="CP015506">
    <property type="protein sequence ID" value="AND39167.1"/>
    <property type="molecule type" value="Genomic_DNA"/>
</dbReference>
<dbReference type="InterPro" id="IPR027417">
    <property type="entry name" value="P-loop_NTPase"/>
</dbReference>
<dbReference type="PIRSF" id="PIRSF002849">
    <property type="entry name" value="AAA_ATPase_chaperone_MoxR_prd"/>
    <property type="match status" value="1"/>
</dbReference>
<dbReference type="RefSeq" id="WP_019381649.1">
    <property type="nucleotide sequence ID" value="NZ_CP015506.1"/>
</dbReference>